<dbReference type="GO" id="GO:0004497">
    <property type="term" value="F:monooxygenase activity"/>
    <property type="evidence" value="ECO:0007669"/>
    <property type="project" value="InterPro"/>
</dbReference>
<dbReference type="EMBL" id="JAAAUY010000138">
    <property type="protein sequence ID" value="KAF9334621.1"/>
    <property type="molecule type" value="Genomic_DNA"/>
</dbReference>
<evidence type="ECO:0000313" key="2">
    <source>
        <dbReference type="Proteomes" id="UP000696485"/>
    </source>
</evidence>
<evidence type="ECO:0000313" key="1">
    <source>
        <dbReference type="EMBL" id="KAF9334621.1"/>
    </source>
</evidence>
<gene>
    <name evidence="1" type="ORF">BG006_001804</name>
</gene>
<dbReference type="SUPFAM" id="SSF51905">
    <property type="entry name" value="FAD/NAD(P)-binding domain"/>
    <property type="match status" value="1"/>
</dbReference>
<dbReference type="InterPro" id="IPR050562">
    <property type="entry name" value="FAD_mOase_fung"/>
</dbReference>
<proteinExistence type="predicted"/>
<dbReference type="AlphaFoldDB" id="A0A9P5VNY5"/>
<evidence type="ECO:0008006" key="3">
    <source>
        <dbReference type="Google" id="ProtNLM"/>
    </source>
</evidence>
<comment type="caution">
    <text evidence="1">The sequence shown here is derived from an EMBL/GenBank/DDBJ whole genome shotgun (WGS) entry which is preliminary data.</text>
</comment>
<reference evidence="1" key="1">
    <citation type="journal article" date="2020" name="Fungal Divers.">
        <title>Resolving the Mortierellaceae phylogeny through synthesis of multi-gene phylogenetics and phylogenomics.</title>
        <authorList>
            <person name="Vandepol N."/>
            <person name="Liber J."/>
            <person name="Desiro A."/>
            <person name="Na H."/>
            <person name="Kennedy M."/>
            <person name="Barry K."/>
            <person name="Grigoriev I.V."/>
            <person name="Miller A.N."/>
            <person name="O'Donnell K."/>
            <person name="Stajich J.E."/>
            <person name="Bonito G."/>
        </authorList>
    </citation>
    <scope>NUCLEOTIDE SEQUENCE</scope>
    <source>
        <strain evidence="1">NVP1</strain>
    </source>
</reference>
<protein>
    <recommendedName>
        <fullName evidence="3">FAD-binding domain-containing protein</fullName>
    </recommendedName>
</protein>
<keyword evidence="2" id="KW-1185">Reference proteome</keyword>
<sequence>MNLYVLLLSKVPLEKILRKKKIVSEEQDTNRVTVNCVDNSTYSGDILIGADGAYSTARQCMYRDLDEKDLLPMEDKEEMSMANISMLGITKPLDPAKYPILKFAHSHFATVLGKENPCNRMAWSVSFAVDAESTAKVKFRNEEWGPEAKKTMMDEISTFRLVEGGLLKDLIDASDKDLILKVYIKEELFKTWNHGRIALIGDVNFIRIYLV</sequence>
<accession>A0A9P5VNY5</accession>
<dbReference type="Gene3D" id="3.50.50.60">
    <property type="entry name" value="FAD/NAD(P)-binding domain"/>
    <property type="match status" value="1"/>
</dbReference>
<name>A0A9P5VNY5_9FUNG</name>
<dbReference type="Proteomes" id="UP000696485">
    <property type="component" value="Unassembled WGS sequence"/>
</dbReference>
<dbReference type="PANTHER" id="PTHR47356">
    <property type="entry name" value="FAD-DEPENDENT MONOOXYGENASE ASQG-RELATED"/>
    <property type="match status" value="1"/>
</dbReference>
<organism evidence="1 2">
    <name type="scientific">Podila minutissima</name>
    <dbReference type="NCBI Taxonomy" id="64525"/>
    <lineage>
        <taxon>Eukaryota</taxon>
        <taxon>Fungi</taxon>
        <taxon>Fungi incertae sedis</taxon>
        <taxon>Mucoromycota</taxon>
        <taxon>Mortierellomycotina</taxon>
        <taxon>Mortierellomycetes</taxon>
        <taxon>Mortierellales</taxon>
        <taxon>Mortierellaceae</taxon>
        <taxon>Podila</taxon>
    </lineage>
</organism>
<dbReference type="InterPro" id="IPR036188">
    <property type="entry name" value="FAD/NAD-bd_sf"/>
</dbReference>
<dbReference type="PANTHER" id="PTHR47356:SF2">
    <property type="entry name" value="FAD-BINDING DOMAIN-CONTAINING PROTEIN-RELATED"/>
    <property type="match status" value="1"/>
</dbReference>